<organism evidence="1 2">
    <name type="scientific">Parnassius apollo</name>
    <name type="common">Apollo butterfly</name>
    <name type="synonym">Papilio apollo</name>
    <dbReference type="NCBI Taxonomy" id="110799"/>
    <lineage>
        <taxon>Eukaryota</taxon>
        <taxon>Metazoa</taxon>
        <taxon>Ecdysozoa</taxon>
        <taxon>Arthropoda</taxon>
        <taxon>Hexapoda</taxon>
        <taxon>Insecta</taxon>
        <taxon>Pterygota</taxon>
        <taxon>Neoptera</taxon>
        <taxon>Endopterygota</taxon>
        <taxon>Lepidoptera</taxon>
        <taxon>Glossata</taxon>
        <taxon>Ditrysia</taxon>
        <taxon>Papilionoidea</taxon>
        <taxon>Papilionidae</taxon>
        <taxon>Parnassiinae</taxon>
        <taxon>Parnassini</taxon>
        <taxon>Parnassius</taxon>
        <taxon>Parnassius</taxon>
    </lineage>
</organism>
<comment type="caution">
    <text evidence="1">The sequence shown here is derived from an EMBL/GenBank/DDBJ whole genome shotgun (WGS) entry which is preliminary data.</text>
</comment>
<dbReference type="Proteomes" id="UP000691718">
    <property type="component" value="Unassembled WGS sequence"/>
</dbReference>
<accession>A0A8S3Y6Y1</accession>
<evidence type="ECO:0000313" key="2">
    <source>
        <dbReference type="Proteomes" id="UP000691718"/>
    </source>
</evidence>
<sequence>MASLHAYYQNVRGLRSTTHEFYRNVAINNYDLISLTETWLLDGIFDAELFDDRYCVWRRDRDLNRTKQSRGGGVLIAVSKNIVAVDKPEWRSLAEDVWVSLTLSCPRSKRYIKLNICTVYLCKENMGASFSDHVINFCNTLESLISPNPNDKFLIIGDFNMSSIFWSNTHTGLEACGVKGEHVQYLLKL</sequence>
<protein>
    <submittedName>
        <fullName evidence="1">(apollo) hypothetical protein</fullName>
    </submittedName>
</protein>
<reference evidence="1" key="1">
    <citation type="submission" date="2021-04" db="EMBL/GenBank/DDBJ databases">
        <authorList>
            <person name="Tunstrom K."/>
        </authorList>
    </citation>
    <scope>NUCLEOTIDE SEQUENCE</scope>
</reference>
<dbReference type="AlphaFoldDB" id="A0A8S3Y6Y1"/>
<evidence type="ECO:0000313" key="1">
    <source>
        <dbReference type="EMBL" id="CAG5052934.1"/>
    </source>
</evidence>
<dbReference type="PANTHER" id="PTHR33395">
    <property type="entry name" value="TRANSCRIPTASE, PUTATIVE-RELATED-RELATED"/>
    <property type="match status" value="1"/>
</dbReference>
<proteinExistence type="predicted"/>
<dbReference type="EMBL" id="CAJQZP010001539">
    <property type="protein sequence ID" value="CAG5052934.1"/>
    <property type="molecule type" value="Genomic_DNA"/>
</dbReference>
<keyword evidence="2" id="KW-1185">Reference proteome</keyword>
<gene>
    <name evidence="1" type="ORF">PAPOLLO_LOCUS25500</name>
</gene>
<dbReference type="OrthoDB" id="6923627at2759"/>
<dbReference type="PANTHER" id="PTHR33395:SF22">
    <property type="entry name" value="REVERSE TRANSCRIPTASE DOMAIN-CONTAINING PROTEIN"/>
    <property type="match status" value="1"/>
</dbReference>
<name>A0A8S3Y6Y1_PARAO</name>